<organism evidence="4 5">
    <name type="scientific">Robiginitalea biformata (strain ATCC BAA-864 / DSM 15991 / KCTC 12146 / HTCC2501)</name>
    <dbReference type="NCBI Taxonomy" id="313596"/>
    <lineage>
        <taxon>Bacteria</taxon>
        <taxon>Pseudomonadati</taxon>
        <taxon>Bacteroidota</taxon>
        <taxon>Flavobacteriia</taxon>
        <taxon>Flavobacteriales</taxon>
        <taxon>Flavobacteriaceae</taxon>
        <taxon>Robiginitalea</taxon>
    </lineage>
</organism>
<evidence type="ECO:0000256" key="1">
    <source>
        <dbReference type="ARBA" id="ARBA00022603"/>
    </source>
</evidence>
<dbReference type="PANTHER" id="PTHR43397">
    <property type="entry name" value="ERGOTHIONEINE BIOSYNTHESIS PROTEIN 1"/>
    <property type="match status" value="1"/>
</dbReference>
<protein>
    <recommendedName>
        <fullName evidence="3">Histidine-specific methyltransferase SAM-dependent domain-containing protein</fullName>
    </recommendedName>
</protein>
<dbReference type="InterPro" id="IPR017804">
    <property type="entry name" value="MeTrfase_EgtD-like"/>
</dbReference>
<dbReference type="AlphaFoldDB" id="A4CPT2"/>
<dbReference type="STRING" id="313596.RB2501_03225"/>
<dbReference type="HOGENOM" id="CLU_049766_1_0_10"/>
<dbReference type="Pfam" id="PF10017">
    <property type="entry name" value="Methyltransf_33"/>
    <property type="match status" value="1"/>
</dbReference>
<dbReference type="KEGG" id="rbi:RB2501_03225"/>
<dbReference type="Proteomes" id="UP000009049">
    <property type="component" value="Chromosome"/>
</dbReference>
<dbReference type="InterPro" id="IPR019257">
    <property type="entry name" value="MeTrfase_dom"/>
</dbReference>
<sequence>MQQKTPTATEAFSEAVRKGLTQYPKSLPSRFIYDARGDALFQRIMKMPGYYLTRCETEIFNRHKEAIASRFADTGSPFNLIELGAGDGKKTRLLLRELLRLDTPFSYMPVDISENALSGLVATLKQELPDLRCSPWQGTYFEVLREIGRMKDQRKVILFLGSNIGNLLHPQALSFLKELRETMGREDYLFIGFDQKKDPATVQAAYDDPEGITEAFNKNILGRINRELGGTFDPGKFRHWEVYDPETGTAKSYLVAGEPMRVEVRDLDLEVEFERWETIHTEISQKYDDRVVEWLAREAGLVIDGHYADSRGYYKDYLFRLA</sequence>
<dbReference type="InterPro" id="IPR051128">
    <property type="entry name" value="EgtD_Methyltrsf_superfamily"/>
</dbReference>
<dbReference type="Gene3D" id="3.40.50.150">
    <property type="entry name" value="Vaccinia Virus protein VP39"/>
    <property type="match status" value="1"/>
</dbReference>
<dbReference type="PANTHER" id="PTHR43397:SF1">
    <property type="entry name" value="ERGOTHIONEINE BIOSYNTHESIS PROTEIN 1"/>
    <property type="match status" value="1"/>
</dbReference>
<name>A4CPT2_ROBBH</name>
<dbReference type="InterPro" id="IPR029063">
    <property type="entry name" value="SAM-dependent_MTases_sf"/>
</dbReference>
<keyword evidence="1" id="KW-0489">Methyltransferase</keyword>
<accession>A4CPT2</accession>
<keyword evidence="5" id="KW-1185">Reference proteome</keyword>
<evidence type="ECO:0000259" key="3">
    <source>
        <dbReference type="Pfam" id="PF10017"/>
    </source>
</evidence>
<dbReference type="SUPFAM" id="SSF53335">
    <property type="entry name" value="S-adenosyl-L-methionine-dependent methyltransferases"/>
    <property type="match status" value="1"/>
</dbReference>
<dbReference type="GO" id="GO:0032259">
    <property type="term" value="P:methylation"/>
    <property type="evidence" value="ECO:0007669"/>
    <property type="project" value="UniProtKB-KW"/>
</dbReference>
<dbReference type="RefSeq" id="WP_015755839.1">
    <property type="nucleotide sequence ID" value="NC_013222.1"/>
</dbReference>
<evidence type="ECO:0000256" key="2">
    <source>
        <dbReference type="ARBA" id="ARBA00022679"/>
    </source>
</evidence>
<keyword evidence="2" id="KW-0808">Transferase</keyword>
<feature type="domain" description="Histidine-specific methyltransferase SAM-dependent" evidence="3">
    <location>
        <begin position="13"/>
        <end position="320"/>
    </location>
</feature>
<evidence type="ECO:0000313" key="4">
    <source>
        <dbReference type="EMBL" id="EAR14403.1"/>
    </source>
</evidence>
<dbReference type="GO" id="GO:0008168">
    <property type="term" value="F:methyltransferase activity"/>
    <property type="evidence" value="ECO:0007669"/>
    <property type="project" value="UniProtKB-KW"/>
</dbReference>
<dbReference type="eggNOG" id="COG4301">
    <property type="taxonomic scope" value="Bacteria"/>
</dbReference>
<evidence type="ECO:0000313" key="5">
    <source>
        <dbReference type="Proteomes" id="UP000009049"/>
    </source>
</evidence>
<proteinExistence type="predicted"/>
<reference evidence="4 5" key="1">
    <citation type="journal article" date="2009" name="J. Bacteriol.">
        <title>Complete genome sequence of Robiginitalea biformata HTCC2501.</title>
        <authorList>
            <person name="Oh H.M."/>
            <person name="Giovannoni S.J."/>
            <person name="Lee K."/>
            <person name="Ferriera S."/>
            <person name="Johnson J."/>
            <person name="Cho J.C."/>
        </authorList>
    </citation>
    <scope>NUCLEOTIDE SEQUENCE [LARGE SCALE GENOMIC DNA]</scope>
    <source>
        <strain evidence="5">ATCC BAA-864 / HTCC2501 / KCTC 12146</strain>
    </source>
</reference>
<dbReference type="OrthoDB" id="5289726at2"/>
<gene>
    <name evidence="4" type="ordered locus">RB2501_03225</name>
</gene>
<dbReference type="EMBL" id="CP001712">
    <property type="protein sequence ID" value="EAR14403.1"/>
    <property type="molecule type" value="Genomic_DNA"/>
</dbReference>
<dbReference type="PIRSF" id="PIRSF018005">
    <property type="entry name" value="UCP018005"/>
    <property type="match status" value="1"/>
</dbReference>